<protein>
    <submittedName>
        <fullName evidence="1">Uncharacterized protein</fullName>
    </submittedName>
</protein>
<reference evidence="1 2" key="1">
    <citation type="submission" date="2016-10" db="EMBL/GenBank/DDBJ databases">
        <authorList>
            <person name="de Groot N.N."/>
        </authorList>
    </citation>
    <scope>NUCLEOTIDE SEQUENCE [LARGE SCALE GENOMIC DNA]</scope>
    <source>
        <strain evidence="1 2">DSM 16957</strain>
    </source>
</reference>
<organism evidence="1 2">
    <name type="scientific">Aquimonas voraii</name>
    <dbReference type="NCBI Taxonomy" id="265719"/>
    <lineage>
        <taxon>Bacteria</taxon>
        <taxon>Pseudomonadati</taxon>
        <taxon>Pseudomonadota</taxon>
        <taxon>Gammaproteobacteria</taxon>
        <taxon>Lysobacterales</taxon>
        <taxon>Lysobacteraceae</taxon>
        <taxon>Aquimonas</taxon>
    </lineage>
</organism>
<accession>A0A1G7A945</accession>
<evidence type="ECO:0000313" key="2">
    <source>
        <dbReference type="Proteomes" id="UP000199603"/>
    </source>
</evidence>
<dbReference type="EMBL" id="FNAG01000021">
    <property type="protein sequence ID" value="SDE11280.1"/>
    <property type="molecule type" value="Genomic_DNA"/>
</dbReference>
<dbReference type="Proteomes" id="UP000199603">
    <property type="component" value="Unassembled WGS sequence"/>
</dbReference>
<dbReference type="SUPFAM" id="SSF53474">
    <property type="entry name" value="alpha/beta-Hydrolases"/>
    <property type="match status" value="1"/>
</dbReference>
<dbReference type="RefSeq" id="WP_143006766.1">
    <property type="nucleotide sequence ID" value="NZ_FNAG01000021.1"/>
</dbReference>
<dbReference type="Pfam" id="PF02089">
    <property type="entry name" value="Palm_thioest"/>
    <property type="match status" value="1"/>
</dbReference>
<proteinExistence type="predicted"/>
<dbReference type="OrthoDB" id="869379at2"/>
<dbReference type="AlphaFoldDB" id="A0A1G7A945"/>
<evidence type="ECO:0000313" key="1">
    <source>
        <dbReference type="EMBL" id="SDE11280.1"/>
    </source>
</evidence>
<dbReference type="InterPro" id="IPR029058">
    <property type="entry name" value="AB_hydrolase_fold"/>
</dbReference>
<dbReference type="STRING" id="265719.SAMN04488509_12110"/>
<gene>
    <name evidence="1" type="ORF">SAMN04488509_12110</name>
</gene>
<keyword evidence="2" id="KW-1185">Reference proteome</keyword>
<name>A0A1G7A945_9GAMM</name>
<dbReference type="Gene3D" id="3.40.50.1820">
    <property type="entry name" value="alpha/beta hydrolase"/>
    <property type="match status" value="1"/>
</dbReference>
<sequence>MTSVEIVAPPVLAIHGLWSNPKSWERLEELRRYLPVADISTISYEAFNHFAFNAPQVQDTVRAQIQSKRKELTDSGLAFTQFNVIGHSMGALVARAYANQPNYLSPSNNNRGEFARLVSVGSPMKGSPLARKLDENANAGFPLCVNGSCSLLRQLMCAASPLCNAGGVTLADVLRTANKRIDCQFGPDCAAVKALSPGSSALQNSLASIERLPYVGVRGVAPENSTEERLLNAITFPVTLSTLDQLFQSSEGGHPPSSQHDTIVGYDSQNHGASEQRDVANLFHATVLPYLLSTPTETNSSEVMRHAACFLGGTTACAQAAVTPQTAQPKNAALLDEVLTIDVAARQEVPQSALGARFENESLVLGVSNRLVLAPAEGTVERVFITVDDGGLQSVTGSSIAATFTPRRLSFKASGVVLLSGMRYARFLVESPVALPSTAPVSLQIEPRSLVLDVGTSVPVSIRALYATSSAEIAGSASAVWVGASAAAAQLSDGMIIGTRVGSGLLRVQFGGVSRDLPIFVVEPGALFSNGFEPQ</sequence>